<comment type="caution">
    <text evidence="1">The sequence shown here is derived from an EMBL/GenBank/DDBJ whole genome shotgun (WGS) entry which is preliminary data.</text>
</comment>
<evidence type="ECO:0000313" key="1">
    <source>
        <dbReference type="EMBL" id="KAK1135893.1"/>
    </source>
</evidence>
<reference evidence="1" key="1">
    <citation type="submission" date="2021-10" db="EMBL/GenBank/DDBJ databases">
        <title>Melipona bicolor Genome sequencing and assembly.</title>
        <authorList>
            <person name="Araujo N.S."/>
            <person name="Arias M.C."/>
        </authorList>
    </citation>
    <scope>NUCLEOTIDE SEQUENCE</scope>
    <source>
        <strain evidence="1">USP_2M_L1-L4_2017</strain>
        <tissue evidence="1">Whole body</tissue>
    </source>
</reference>
<protein>
    <submittedName>
        <fullName evidence="1">Uncharacterized protein</fullName>
    </submittedName>
</protein>
<gene>
    <name evidence="1" type="ORF">K0M31_000465</name>
</gene>
<keyword evidence="2" id="KW-1185">Reference proteome</keyword>
<name>A0AA40GDL7_9HYME</name>
<accession>A0AA40GDL7</accession>
<dbReference type="AlphaFoldDB" id="A0AA40GDL7"/>
<sequence>MSLAISALGNVYAAITSAPAASSESAVGTLVPVAYTVLPASVSNRKEMKKPSRSLLKKYQRGNVRLLNKQEERLKRDEWSAKDNAQNVNDE</sequence>
<proteinExistence type="predicted"/>
<organism evidence="1 2">
    <name type="scientific">Melipona bicolor</name>
    <dbReference type="NCBI Taxonomy" id="60889"/>
    <lineage>
        <taxon>Eukaryota</taxon>
        <taxon>Metazoa</taxon>
        <taxon>Ecdysozoa</taxon>
        <taxon>Arthropoda</taxon>
        <taxon>Hexapoda</taxon>
        <taxon>Insecta</taxon>
        <taxon>Pterygota</taxon>
        <taxon>Neoptera</taxon>
        <taxon>Endopterygota</taxon>
        <taxon>Hymenoptera</taxon>
        <taxon>Apocrita</taxon>
        <taxon>Aculeata</taxon>
        <taxon>Apoidea</taxon>
        <taxon>Anthophila</taxon>
        <taxon>Apidae</taxon>
        <taxon>Melipona</taxon>
    </lineage>
</organism>
<dbReference type="EMBL" id="JAHYIQ010000001">
    <property type="protein sequence ID" value="KAK1135893.1"/>
    <property type="molecule type" value="Genomic_DNA"/>
</dbReference>
<evidence type="ECO:0000313" key="2">
    <source>
        <dbReference type="Proteomes" id="UP001177670"/>
    </source>
</evidence>
<dbReference type="Proteomes" id="UP001177670">
    <property type="component" value="Unassembled WGS sequence"/>
</dbReference>